<dbReference type="Pfam" id="PF00672">
    <property type="entry name" value="HAMP"/>
    <property type="match status" value="1"/>
</dbReference>
<sequence>MRSIKFMIVGLLLTVIALTAAVLSTASFFQLRGQLVGAMEESTRLAANSYAGRIAEWVDTRRRMIEALVPIAVDPDALTFFQRAAEGLALDLVYAGYPDKRTVFSTPQNLPPTYDPTARPWYQGAVAKGGTILTAPYADASTGDLIISFATPVRSGSSVAAVVAADVSIRNVVDNVLSVRLQGGYAMLVAHDGTIIAHPDAKLALKNISEVSSALAANTARLASAPAAPIEAAVGGQDSYVTWQPVSGTDWSLVLVIDRAVVAEPLGALLAKSVGIVIAVALVLGGIAIVVLQRILGGLSKIRDAMRSIAGGGGDLTRRISVDGNNEVGETASAFNEFMTGLRTTFNALNADATRLVAGVKELNDRVDSVAKESEGLSDISASNAATVEEITVSIAHIADNTADAEKLAAETGKLTQQTVGQVMAIAGEIATSAGQVKDMAGVLEGLARRSTEIEGIVNVIREIADQTNLLALNAAIEAARAGEQGRGFAVVADEVRKLADRTGIATLEISQKLGIIRNETDGAVQRMHNTVSSVEHSVDRSEEASRLVEEIRGKIANVSERMSEIALTIAEQRSATTAMAQSTEGISSRVSETDIAIQAIRETLHQLSETAQRTDTVLGRFHT</sequence>
<evidence type="ECO:0000256" key="5">
    <source>
        <dbReference type="ARBA" id="ARBA00022989"/>
    </source>
</evidence>
<dbReference type="Pfam" id="PF02743">
    <property type="entry name" value="dCache_1"/>
    <property type="match status" value="1"/>
</dbReference>
<dbReference type="InterPro" id="IPR033479">
    <property type="entry name" value="dCache_1"/>
</dbReference>
<protein>
    <submittedName>
        <fullName evidence="13">Methyl-accepting chemotaxis protein</fullName>
    </submittedName>
</protein>
<evidence type="ECO:0000256" key="2">
    <source>
        <dbReference type="ARBA" id="ARBA00022475"/>
    </source>
</evidence>
<evidence type="ECO:0000256" key="4">
    <source>
        <dbReference type="ARBA" id="ARBA00022692"/>
    </source>
</evidence>
<dbReference type="InterPro" id="IPR004089">
    <property type="entry name" value="MCPsignal_dom"/>
</dbReference>
<dbReference type="Gene3D" id="1.10.287.950">
    <property type="entry name" value="Methyl-accepting chemotaxis protein"/>
    <property type="match status" value="1"/>
</dbReference>
<proteinExistence type="inferred from homology"/>
<feature type="domain" description="HAMP" evidence="12">
    <location>
        <begin position="293"/>
        <end position="347"/>
    </location>
</feature>
<keyword evidence="14" id="KW-1185">Reference proteome</keyword>
<keyword evidence="2" id="KW-1003">Cell membrane</keyword>
<dbReference type="RefSeq" id="WP_004249017.1">
    <property type="nucleotide sequence ID" value="NZ_JARQZE010000001.1"/>
</dbReference>
<feature type="domain" description="Methyl-accepting transducer" evidence="11">
    <location>
        <begin position="352"/>
        <end position="588"/>
    </location>
</feature>
<evidence type="ECO:0000256" key="3">
    <source>
        <dbReference type="ARBA" id="ARBA00022500"/>
    </source>
</evidence>
<dbReference type="InterPro" id="IPR029151">
    <property type="entry name" value="Sensor-like_sf"/>
</dbReference>
<dbReference type="Pfam" id="PF00015">
    <property type="entry name" value="MCPsignal"/>
    <property type="match status" value="1"/>
</dbReference>
<dbReference type="Proteomes" id="UP001597158">
    <property type="component" value="Unassembled WGS sequence"/>
</dbReference>
<dbReference type="SUPFAM" id="SSF58104">
    <property type="entry name" value="Methyl-accepting chemotaxis protein (MCP) signaling domain"/>
    <property type="match status" value="1"/>
</dbReference>
<evidence type="ECO:0000259" key="11">
    <source>
        <dbReference type="PROSITE" id="PS50111"/>
    </source>
</evidence>
<dbReference type="PROSITE" id="PS50111">
    <property type="entry name" value="CHEMOTAXIS_TRANSDUC_2"/>
    <property type="match status" value="1"/>
</dbReference>
<keyword evidence="6 10" id="KW-0472">Membrane</keyword>
<dbReference type="SMART" id="SM00283">
    <property type="entry name" value="MA"/>
    <property type="match status" value="1"/>
</dbReference>
<dbReference type="CDD" id="cd06225">
    <property type="entry name" value="HAMP"/>
    <property type="match status" value="1"/>
</dbReference>
<evidence type="ECO:0000259" key="12">
    <source>
        <dbReference type="PROSITE" id="PS50885"/>
    </source>
</evidence>
<dbReference type="EMBL" id="JBHTMC010000006">
    <property type="protein sequence ID" value="MFD1262670.1"/>
    <property type="molecule type" value="Genomic_DNA"/>
</dbReference>
<dbReference type="SUPFAM" id="SSF103190">
    <property type="entry name" value="Sensory domain-like"/>
    <property type="match status" value="1"/>
</dbReference>
<evidence type="ECO:0000256" key="6">
    <source>
        <dbReference type="ARBA" id="ARBA00023136"/>
    </source>
</evidence>
<dbReference type="PANTHER" id="PTHR32089:SF112">
    <property type="entry name" value="LYSOZYME-LIKE PROTEIN-RELATED"/>
    <property type="match status" value="1"/>
</dbReference>
<keyword evidence="5 10" id="KW-1133">Transmembrane helix</keyword>
<keyword evidence="3" id="KW-0145">Chemotaxis</keyword>
<dbReference type="InterPro" id="IPR003660">
    <property type="entry name" value="HAMP_dom"/>
</dbReference>
<dbReference type="CDD" id="cd12913">
    <property type="entry name" value="PDC1_MCP_like"/>
    <property type="match status" value="1"/>
</dbReference>
<evidence type="ECO:0000313" key="14">
    <source>
        <dbReference type="Proteomes" id="UP001597158"/>
    </source>
</evidence>
<dbReference type="PROSITE" id="PS50885">
    <property type="entry name" value="HAMP"/>
    <property type="match status" value="1"/>
</dbReference>
<evidence type="ECO:0000256" key="9">
    <source>
        <dbReference type="PROSITE-ProRule" id="PRU00284"/>
    </source>
</evidence>
<evidence type="ECO:0000256" key="1">
    <source>
        <dbReference type="ARBA" id="ARBA00004651"/>
    </source>
</evidence>
<dbReference type="CDD" id="cd12912">
    <property type="entry name" value="PDC2_MCP_like"/>
    <property type="match status" value="1"/>
</dbReference>
<evidence type="ECO:0000256" key="7">
    <source>
        <dbReference type="ARBA" id="ARBA00023224"/>
    </source>
</evidence>
<name>A0ABW3WBT8_9RHOO</name>
<comment type="caution">
    <text evidence="13">The sequence shown here is derived from an EMBL/GenBank/DDBJ whole genome shotgun (WGS) entry which is preliminary data.</text>
</comment>
<dbReference type="PANTHER" id="PTHR32089">
    <property type="entry name" value="METHYL-ACCEPTING CHEMOTAXIS PROTEIN MCPB"/>
    <property type="match status" value="1"/>
</dbReference>
<keyword evidence="4 10" id="KW-0812">Transmembrane</keyword>
<gene>
    <name evidence="13" type="ORF">ACFQ4M_03685</name>
</gene>
<evidence type="ECO:0000256" key="8">
    <source>
        <dbReference type="ARBA" id="ARBA00029447"/>
    </source>
</evidence>
<dbReference type="SMART" id="SM00304">
    <property type="entry name" value="HAMP"/>
    <property type="match status" value="1"/>
</dbReference>
<reference evidence="14" key="1">
    <citation type="journal article" date="2019" name="Int. J. Syst. Evol. Microbiol.">
        <title>The Global Catalogue of Microorganisms (GCM) 10K type strain sequencing project: providing services to taxonomists for standard genome sequencing and annotation.</title>
        <authorList>
            <consortium name="The Broad Institute Genomics Platform"/>
            <consortium name="The Broad Institute Genome Sequencing Center for Infectious Disease"/>
            <person name="Wu L."/>
            <person name="Ma J."/>
        </authorList>
    </citation>
    <scope>NUCLEOTIDE SEQUENCE [LARGE SCALE GENOMIC DNA]</scope>
    <source>
        <strain evidence="14">CCUG 48884</strain>
    </source>
</reference>
<organism evidence="13 14">
    <name type="scientific">Thauera mechernichensis</name>
    <dbReference type="NCBI Taxonomy" id="82788"/>
    <lineage>
        <taxon>Bacteria</taxon>
        <taxon>Pseudomonadati</taxon>
        <taxon>Pseudomonadota</taxon>
        <taxon>Betaproteobacteria</taxon>
        <taxon>Rhodocyclales</taxon>
        <taxon>Zoogloeaceae</taxon>
        <taxon>Thauera</taxon>
    </lineage>
</organism>
<evidence type="ECO:0000256" key="10">
    <source>
        <dbReference type="SAM" id="Phobius"/>
    </source>
</evidence>
<keyword evidence="7 9" id="KW-0807">Transducer</keyword>
<feature type="transmembrane region" description="Helical" evidence="10">
    <location>
        <begin position="274"/>
        <end position="297"/>
    </location>
</feature>
<dbReference type="Gene3D" id="3.30.450.20">
    <property type="entry name" value="PAS domain"/>
    <property type="match status" value="2"/>
</dbReference>
<comment type="similarity">
    <text evidence="8">Belongs to the methyl-accepting chemotaxis (MCP) protein family.</text>
</comment>
<accession>A0ABW3WBT8</accession>
<evidence type="ECO:0000313" key="13">
    <source>
        <dbReference type="EMBL" id="MFD1262670.1"/>
    </source>
</evidence>
<dbReference type="CDD" id="cd11386">
    <property type="entry name" value="MCP_signal"/>
    <property type="match status" value="1"/>
</dbReference>
<comment type="subcellular location">
    <subcellularLocation>
        <location evidence="1">Cell membrane</location>
        <topology evidence="1">Multi-pass membrane protein</topology>
    </subcellularLocation>
</comment>